<dbReference type="SUPFAM" id="SSF103642">
    <property type="entry name" value="Sec-C motif"/>
    <property type="match status" value="1"/>
</dbReference>
<dbReference type="NCBIfam" id="NF001213">
    <property type="entry name" value="PRK00183.1"/>
    <property type="match status" value="1"/>
</dbReference>
<dbReference type="PANTHER" id="PTHR33747:SF1">
    <property type="entry name" value="ADENYLATE CYCLASE-ASSOCIATED CAP C-TERMINAL DOMAIN-CONTAINING PROTEIN"/>
    <property type="match status" value="1"/>
</dbReference>
<dbReference type="Pfam" id="PF17775">
    <property type="entry name" value="YchJ_M-like"/>
    <property type="match status" value="1"/>
</dbReference>
<sequence>MNSMLMCPCGLSQPYSQCCEPLHTQHLMADSAEQLMRSRYAAFVMGEIDYIVQTTVPAQQHLLDVKAITAWSQQNQWLGLTIVSSQPNLKPHHAKVEFIARFRDQQGEQQHHELSSFVQAGSRWYFLDPTVEPMPTLKSVCLCGSGQKFKRCCAPFLGLTS</sequence>
<comment type="similarity">
    <text evidence="1 2">Belongs to the UPF0225 family.</text>
</comment>
<dbReference type="InterPro" id="IPR048469">
    <property type="entry name" value="YchJ-like_M"/>
</dbReference>
<gene>
    <name evidence="4" type="ORF">E2B99_08320</name>
</gene>
<name>A0A4Y7XBY8_9GAMM</name>
<evidence type="ECO:0000313" key="4">
    <source>
        <dbReference type="EMBL" id="TEU26437.1"/>
    </source>
</evidence>
<dbReference type="OrthoDB" id="21421at2"/>
<dbReference type="Pfam" id="PF02810">
    <property type="entry name" value="SEC-C"/>
    <property type="match status" value="1"/>
</dbReference>
<dbReference type="Proteomes" id="UP000297834">
    <property type="component" value="Unassembled WGS sequence"/>
</dbReference>
<dbReference type="HAMAP" id="MF_00612">
    <property type="entry name" value="UPF0225"/>
    <property type="match status" value="1"/>
</dbReference>
<evidence type="ECO:0000256" key="2">
    <source>
        <dbReference type="HAMAP-Rule" id="MF_00612"/>
    </source>
</evidence>
<dbReference type="RefSeq" id="WP_134244529.1">
    <property type="nucleotide sequence ID" value="NZ_SNTY01000028.1"/>
</dbReference>
<dbReference type="NCBIfam" id="NF002486">
    <property type="entry name" value="PRK01752.1"/>
    <property type="match status" value="1"/>
</dbReference>
<dbReference type="SUPFAM" id="SSF54427">
    <property type="entry name" value="NTF2-like"/>
    <property type="match status" value="1"/>
</dbReference>
<evidence type="ECO:0000259" key="3">
    <source>
        <dbReference type="Pfam" id="PF17775"/>
    </source>
</evidence>
<dbReference type="EMBL" id="SNTY01000028">
    <property type="protein sequence ID" value="TEU26437.1"/>
    <property type="molecule type" value="Genomic_DNA"/>
</dbReference>
<accession>A0A4Y7XBY8</accession>
<dbReference type="InterPro" id="IPR032710">
    <property type="entry name" value="NTF2-like_dom_sf"/>
</dbReference>
<dbReference type="STRING" id="1120977.GCA_000619845_03084"/>
<feature type="domain" description="YchJ-like middle NTF2-like" evidence="3">
    <location>
        <begin position="31"/>
        <end position="128"/>
    </location>
</feature>
<dbReference type="PANTHER" id="PTHR33747">
    <property type="entry name" value="UPF0225 PROTEIN SCO1677"/>
    <property type="match status" value="1"/>
</dbReference>
<evidence type="ECO:0000256" key="1">
    <source>
        <dbReference type="ARBA" id="ARBA00010839"/>
    </source>
</evidence>
<comment type="caution">
    <text evidence="4">The sequence shown here is derived from an EMBL/GenBank/DDBJ whole genome shotgun (WGS) entry which is preliminary data.</text>
</comment>
<dbReference type="Gene3D" id="3.10.450.50">
    <property type="match status" value="1"/>
</dbReference>
<protein>
    <recommendedName>
        <fullName evidence="2">UPF0225 protein E2B99_08320</fullName>
    </recommendedName>
</protein>
<dbReference type="AlphaFoldDB" id="A0A4Y7XBY8"/>
<dbReference type="InterPro" id="IPR004027">
    <property type="entry name" value="SEC_C_motif"/>
</dbReference>
<reference evidence="4 5" key="1">
    <citation type="submission" date="2019-03" db="EMBL/GenBank/DDBJ databases">
        <title>Alkanindiges illinoisensis: a potential pathogenic isolated from ascites of a gastric cancer patient with abdominal metastasis.</title>
        <authorList>
            <person name="Hu X."/>
            <person name="Yang B."/>
            <person name="Yan X."/>
            <person name="Lin L."/>
            <person name="Zhao H."/>
            <person name="Zhou F."/>
            <person name="Su B."/>
            <person name="Chen J."/>
            <person name="Rui Y."/>
            <person name="Wang Q."/>
            <person name="Zheng L."/>
        </authorList>
    </citation>
    <scope>NUCLEOTIDE SEQUENCE [LARGE SCALE GENOMIC DNA]</scope>
    <source>
        <strain evidence="4 5">NFYY 23406</strain>
    </source>
</reference>
<evidence type="ECO:0000313" key="5">
    <source>
        <dbReference type="Proteomes" id="UP000297834"/>
    </source>
</evidence>
<proteinExistence type="inferred from homology"/>
<organism evidence="4 5">
    <name type="scientific">Alkanindiges illinoisensis</name>
    <dbReference type="NCBI Taxonomy" id="197183"/>
    <lineage>
        <taxon>Bacteria</taxon>
        <taxon>Pseudomonadati</taxon>
        <taxon>Pseudomonadota</taxon>
        <taxon>Gammaproteobacteria</taxon>
        <taxon>Moraxellales</taxon>
        <taxon>Moraxellaceae</taxon>
        <taxon>Alkanindiges</taxon>
    </lineage>
</organism>
<dbReference type="InterPro" id="IPR023006">
    <property type="entry name" value="YchJ-like"/>
</dbReference>
<keyword evidence="5" id="KW-1185">Reference proteome</keyword>